<accession>A0ABV0R321</accession>
<evidence type="ECO:0000256" key="5">
    <source>
        <dbReference type="ARBA" id="ARBA00023242"/>
    </source>
</evidence>
<comment type="caution">
    <text evidence="6">The sequence shown here is derived from an EMBL/GenBank/DDBJ whole genome shotgun (WGS) entry which is preliminary data.</text>
</comment>
<gene>
    <name evidence="6" type="ORF">XENOCAPTIV_004970</name>
</gene>
<dbReference type="PANTHER" id="PTHR12493:SF0">
    <property type="entry name" value="CUE DOMAIN-CONTAINING PROTEIN 2"/>
    <property type="match status" value="1"/>
</dbReference>
<reference evidence="6 7" key="1">
    <citation type="submission" date="2021-06" db="EMBL/GenBank/DDBJ databases">
        <authorList>
            <person name="Palmer J.M."/>
        </authorList>
    </citation>
    <scope>NUCLEOTIDE SEQUENCE [LARGE SCALE GENOMIC DNA]</scope>
    <source>
        <strain evidence="6 7">XC_2019</strain>
        <tissue evidence="6">Muscle</tissue>
    </source>
</reference>
<protein>
    <recommendedName>
        <fullName evidence="8">CUE domain-containing protein 2</fullName>
    </recommendedName>
</protein>
<name>A0ABV0R321_9TELE</name>
<evidence type="ECO:0000256" key="4">
    <source>
        <dbReference type="ARBA" id="ARBA00022786"/>
    </source>
</evidence>
<evidence type="ECO:0000313" key="6">
    <source>
        <dbReference type="EMBL" id="MEQ2202520.1"/>
    </source>
</evidence>
<dbReference type="Proteomes" id="UP001434883">
    <property type="component" value="Unassembled WGS sequence"/>
</dbReference>
<sequence length="120" mass="13967">MEIYFPPFQCSTLDDVLLSYITGVLEDLGSQQSFEENFDVEVFGEMLEAYVPGFAEIDRIIHLEDGPLSRSQAPKKLVRYHGNQVVTTKGERYQLVKKNETEDMKKTYVNLKPARKYRFH</sequence>
<dbReference type="PANTHER" id="PTHR12493">
    <property type="entry name" value="CUE DOMAIN CONTAINING 2"/>
    <property type="match status" value="1"/>
</dbReference>
<evidence type="ECO:0000313" key="7">
    <source>
        <dbReference type="Proteomes" id="UP001434883"/>
    </source>
</evidence>
<keyword evidence="3" id="KW-0963">Cytoplasm</keyword>
<proteinExistence type="predicted"/>
<comment type="subcellular location">
    <subcellularLocation>
        <location evidence="2">Cytoplasm</location>
    </subcellularLocation>
    <subcellularLocation>
        <location evidence="1">Nucleus</location>
    </subcellularLocation>
</comment>
<dbReference type="EMBL" id="JAHRIN010033762">
    <property type="protein sequence ID" value="MEQ2202520.1"/>
    <property type="molecule type" value="Genomic_DNA"/>
</dbReference>
<keyword evidence="7" id="KW-1185">Reference proteome</keyword>
<evidence type="ECO:0000256" key="3">
    <source>
        <dbReference type="ARBA" id="ARBA00022490"/>
    </source>
</evidence>
<keyword evidence="4" id="KW-0833">Ubl conjugation pathway</keyword>
<organism evidence="6 7">
    <name type="scientific">Xenoophorus captivus</name>
    <dbReference type="NCBI Taxonomy" id="1517983"/>
    <lineage>
        <taxon>Eukaryota</taxon>
        <taxon>Metazoa</taxon>
        <taxon>Chordata</taxon>
        <taxon>Craniata</taxon>
        <taxon>Vertebrata</taxon>
        <taxon>Euteleostomi</taxon>
        <taxon>Actinopterygii</taxon>
        <taxon>Neopterygii</taxon>
        <taxon>Teleostei</taxon>
        <taxon>Neoteleostei</taxon>
        <taxon>Acanthomorphata</taxon>
        <taxon>Ovalentaria</taxon>
        <taxon>Atherinomorphae</taxon>
        <taxon>Cyprinodontiformes</taxon>
        <taxon>Goodeidae</taxon>
        <taxon>Xenoophorus</taxon>
    </lineage>
</organism>
<evidence type="ECO:0008006" key="8">
    <source>
        <dbReference type="Google" id="ProtNLM"/>
    </source>
</evidence>
<evidence type="ECO:0000256" key="2">
    <source>
        <dbReference type="ARBA" id="ARBA00004496"/>
    </source>
</evidence>
<evidence type="ECO:0000256" key="1">
    <source>
        <dbReference type="ARBA" id="ARBA00004123"/>
    </source>
</evidence>
<keyword evidence="5" id="KW-0539">Nucleus</keyword>